<dbReference type="InterPro" id="IPR006363">
    <property type="entry name" value="Cbl_synth_CobJ/CibH_dom"/>
</dbReference>
<dbReference type="RefSeq" id="WP_118912451.1">
    <property type="nucleotide sequence ID" value="NZ_CBCRVH010000002.1"/>
</dbReference>
<evidence type="ECO:0000256" key="7">
    <source>
        <dbReference type="SAM" id="MobiDB-lite"/>
    </source>
</evidence>
<evidence type="ECO:0000259" key="8">
    <source>
        <dbReference type="Pfam" id="PF00590"/>
    </source>
</evidence>
<proteinExistence type="inferred from homology"/>
<evidence type="ECO:0000256" key="6">
    <source>
        <dbReference type="ARBA" id="ARBA00022691"/>
    </source>
</evidence>
<keyword evidence="3" id="KW-0169">Cobalamin biosynthesis</keyword>
<dbReference type="Gene3D" id="3.40.1010.10">
    <property type="entry name" value="Cobalt-precorrin-4 Transmethylase, Domain 1"/>
    <property type="match status" value="2"/>
</dbReference>
<feature type="region of interest" description="Disordered" evidence="7">
    <location>
        <begin position="250"/>
        <end position="269"/>
    </location>
</feature>
<dbReference type="SUPFAM" id="SSF53790">
    <property type="entry name" value="Tetrapyrrole methylase"/>
    <property type="match status" value="2"/>
</dbReference>
<comment type="caution">
    <text evidence="9">The sequence shown here is derived from an EMBL/GenBank/DDBJ whole genome shotgun (WGS) entry which is preliminary data.</text>
</comment>
<evidence type="ECO:0000313" key="10">
    <source>
        <dbReference type="Proteomes" id="UP000285376"/>
    </source>
</evidence>
<dbReference type="NCBIfam" id="TIGR01466">
    <property type="entry name" value="cobJ_cbiH"/>
    <property type="match status" value="1"/>
</dbReference>
<dbReference type="GO" id="GO:0030788">
    <property type="term" value="F:precorrin-2 C20-methyltransferase activity"/>
    <property type="evidence" value="ECO:0007669"/>
    <property type="project" value="InterPro"/>
</dbReference>
<evidence type="ECO:0000256" key="3">
    <source>
        <dbReference type="ARBA" id="ARBA00022573"/>
    </source>
</evidence>
<accession>A0A417ZAA1</accession>
<dbReference type="Proteomes" id="UP000285376">
    <property type="component" value="Unassembled WGS sequence"/>
</dbReference>
<dbReference type="EMBL" id="QWLM01000002">
    <property type="protein sequence ID" value="RHW47564.1"/>
    <property type="molecule type" value="Genomic_DNA"/>
</dbReference>
<dbReference type="InterPro" id="IPR000878">
    <property type="entry name" value="4pyrrol_Mease"/>
</dbReference>
<dbReference type="UniPathway" id="UPA00148"/>
<evidence type="ECO:0000256" key="2">
    <source>
        <dbReference type="ARBA" id="ARBA00005879"/>
    </source>
</evidence>
<feature type="domain" description="Tetrapyrrole methylase" evidence="8">
    <location>
        <begin position="9"/>
        <end position="223"/>
    </location>
</feature>
<dbReference type="InterPro" id="IPR051810">
    <property type="entry name" value="Precorrin_MeTrfase"/>
</dbReference>
<evidence type="ECO:0000256" key="5">
    <source>
        <dbReference type="ARBA" id="ARBA00022679"/>
    </source>
</evidence>
<dbReference type="GO" id="GO:0009236">
    <property type="term" value="P:cobalamin biosynthetic process"/>
    <property type="evidence" value="ECO:0007669"/>
    <property type="project" value="UniProtKB-UniPathway"/>
</dbReference>
<dbReference type="AlphaFoldDB" id="A0A417ZAA1"/>
<dbReference type="PANTHER" id="PTHR47036">
    <property type="entry name" value="COBALT-FACTOR III C(17)-METHYLTRANSFERASE-RELATED"/>
    <property type="match status" value="1"/>
</dbReference>
<dbReference type="EC" id="2.1.1.131" evidence="9"/>
<dbReference type="InterPro" id="IPR014777">
    <property type="entry name" value="4pyrrole_Mease_sub1"/>
</dbReference>
<dbReference type="GO" id="GO:0032259">
    <property type="term" value="P:methylation"/>
    <property type="evidence" value="ECO:0007669"/>
    <property type="project" value="UniProtKB-KW"/>
</dbReference>
<dbReference type="InterPro" id="IPR003043">
    <property type="entry name" value="Uropor_MeTrfase_CS"/>
</dbReference>
<dbReference type="InterPro" id="IPR035996">
    <property type="entry name" value="4pyrrol_Methylase_sf"/>
</dbReference>
<keyword evidence="5 9" id="KW-0808">Transferase</keyword>
<dbReference type="InterPro" id="IPR014776">
    <property type="entry name" value="4pyrrole_Mease_sub2"/>
</dbReference>
<feature type="domain" description="Tetrapyrrole methylase" evidence="8">
    <location>
        <begin position="271"/>
        <end position="481"/>
    </location>
</feature>
<dbReference type="Pfam" id="PF00590">
    <property type="entry name" value="TP_methylase"/>
    <property type="match status" value="2"/>
</dbReference>
<keyword evidence="4 9" id="KW-0489">Methyltransferase</keyword>
<dbReference type="Gene3D" id="3.30.950.10">
    <property type="entry name" value="Methyltransferase, Cobalt-precorrin-4 Transmethylase, Domain 2"/>
    <property type="match status" value="2"/>
</dbReference>
<dbReference type="PROSITE" id="PS00839">
    <property type="entry name" value="SUMT_1"/>
    <property type="match status" value="1"/>
</dbReference>
<dbReference type="NCBIfam" id="NF004647">
    <property type="entry name" value="PRK05990.1"/>
    <property type="match status" value="1"/>
</dbReference>
<sequence>MSASAHAALHVVGLGPGDPELITLKAARLVESADVVAYHRGPKRSSIARSIVAELLAERAVPAVEEELVYPVTTGEAAHPRGYHGALADFYLDCAARLGAHLRAGRTVVLLAEGDPFFYGSSMYVHDLLAEEFETHRVPGVTSVSGATAAIGSGLCRHEDVLTVLPGTLPAPELARRLADTDAAVIMKLGRTFANVREALRQANLLERAVYVERASRDGERVLPVADVDPETVPYMALVVVPGLDRRADAAGRAEGSAPTPSTSPSGAVGTVHVVGLGPGPDRWLSPEATEVLGRVAHVIGYAPYVERVPQRPGLTRHASGNTVEVDRGALALRLAADGEDVAVVSGGDAGVFGMASAVFEARENADAGLRNVTVHVVPGITAAHAASALAGAALGADHALISLSDRLKPWDVIDARLRACAQADLAMAFYNPRSASRPHQFGDALTVLREELPHDRVVAVARHVGRDAEELRTTTLGELDPETIDMGCLVIVGASSTRMTEDGRVWSPRFVS</sequence>
<name>A0A417ZAA1_9MICO</name>
<gene>
    <name evidence="9" type="primary">cobJ</name>
    <name evidence="9" type="ORF">D1832_02370</name>
</gene>
<dbReference type="PANTHER" id="PTHR47036:SF1">
    <property type="entry name" value="COBALT-FACTOR III C(17)-METHYLTRANSFERASE-RELATED"/>
    <property type="match status" value="1"/>
</dbReference>
<dbReference type="CDD" id="cd11645">
    <property type="entry name" value="Precorrin_2_C20_MT"/>
    <property type="match status" value="1"/>
</dbReference>
<evidence type="ECO:0000313" key="9">
    <source>
        <dbReference type="EMBL" id="RHW47564.1"/>
    </source>
</evidence>
<dbReference type="CDD" id="cd11646">
    <property type="entry name" value="Precorrin_3B_C17_MT"/>
    <property type="match status" value="1"/>
</dbReference>
<evidence type="ECO:0000256" key="1">
    <source>
        <dbReference type="ARBA" id="ARBA00004953"/>
    </source>
</evidence>
<dbReference type="InterPro" id="IPR006364">
    <property type="entry name" value="CobI/CbiL/CobIJ_dom"/>
</dbReference>
<protein>
    <submittedName>
        <fullName evidence="9">Precorrin-3B C(17)-methyltransferase</fullName>
        <ecNumber evidence="9">2.1.1.131</ecNumber>
    </submittedName>
</protein>
<reference evidence="9 10" key="1">
    <citation type="submission" date="2018-08" db="EMBL/GenBank/DDBJ databases">
        <title>Whole genome sequence analysis of Dermacoccus abyssi bacteria isolated from Deep Mariana trench Micromonospora spp reveals genes involved in the environmental adaptation and production of secondary metabolites.</title>
        <authorList>
            <person name="Abdel-Mageed W.M."/>
            <person name="Lehri B."/>
            <person name="Nouioui I."/>
            <person name="Goodfellow I."/>
            <person name="Jaspars M."/>
            <person name="Karlyshev A."/>
        </authorList>
    </citation>
    <scope>NUCLEOTIDE SEQUENCE [LARGE SCALE GENOMIC DNA]</scope>
    <source>
        <strain evidence="9 10">MT1.1</strain>
    </source>
</reference>
<feature type="compositionally biased region" description="Low complexity" evidence="7">
    <location>
        <begin position="253"/>
        <end position="269"/>
    </location>
</feature>
<organism evidence="9 10">
    <name type="scientific">Dermacoccus abyssi</name>
    <dbReference type="NCBI Taxonomy" id="322596"/>
    <lineage>
        <taxon>Bacteria</taxon>
        <taxon>Bacillati</taxon>
        <taxon>Actinomycetota</taxon>
        <taxon>Actinomycetes</taxon>
        <taxon>Micrococcales</taxon>
        <taxon>Dermacoccaceae</taxon>
        <taxon>Dermacoccus</taxon>
    </lineage>
</organism>
<comment type="pathway">
    <text evidence="1">Cofactor biosynthesis; adenosylcobalamin biosynthesis.</text>
</comment>
<dbReference type="GO" id="GO:0030789">
    <property type="term" value="F:precorrin-3B C17-methyltransferase activity"/>
    <property type="evidence" value="ECO:0007669"/>
    <property type="project" value="UniProtKB-EC"/>
</dbReference>
<keyword evidence="6" id="KW-0949">S-adenosyl-L-methionine</keyword>
<dbReference type="NCBIfam" id="TIGR01467">
    <property type="entry name" value="cobI_cbiL"/>
    <property type="match status" value="1"/>
</dbReference>
<comment type="similarity">
    <text evidence="2">Belongs to the precorrin methyltransferase family.</text>
</comment>
<dbReference type="InterPro" id="IPR012382">
    <property type="entry name" value="CobI/CbiL"/>
</dbReference>
<evidence type="ECO:0000256" key="4">
    <source>
        <dbReference type="ARBA" id="ARBA00022603"/>
    </source>
</evidence>